<name>A0A225VN34_9STRA</name>
<evidence type="ECO:0000256" key="1">
    <source>
        <dbReference type="SAM" id="MobiDB-lite"/>
    </source>
</evidence>
<proteinExistence type="predicted"/>
<protein>
    <submittedName>
        <fullName evidence="2">Uncharacterized protein</fullName>
    </submittedName>
</protein>
<feature type="compositionally biased region" description="Basic residues" evidence="1">
    <location>
        <begin position="1"/>
        <end position="16"/>
    </location>
</feature>
<sequence length="180" mass="20180">MILSGKKSKLKPKKTPAVKAEKPAVKIHPPNARVISRGSSVDIAGLPSLILGKFDLVQLFKHSTTKLRSYVTPAFSRPGALACWIKLEEVFLPQAVPTDASIKCIKEHLAKFASFMNSIHPVQVQRQLWPDHACLFNTKDFELDSYVSQRASYPDRLLGIWRCLHRDSASRGVADYECKH</sequence>
<gene>
    <name evidence="2" type="ORF">PHMEG_00020750</name>
</gene>
<dbReference type="Proteomes" id="UP000198211">
    <property type="component" value="Unassembled WGS sequence"/>
</dbReference>
<dbReference type="EMBL" id="NBNE01003757">
    <property type="protein sequence ID" value="OWZ06926.1"/>
    <property type="molecule type" value="Genomic_DNA"/>
</dbReference>
<accession>A0A225VN34</accession>
<dbReference type="AlphaFoldDB" id="A0A225VN34"/>
<evidence type="ECO:0000313" key="3">
    <source>
        <dbReference type="Proteomes" id="UP000198211"/>
    </source>
</evidence>
<feature type="region of interest" description="Disordered" evidence="1">
    <location>
        <begin position="1"/>
        <end position="23"/>
    </location>
</feature>
<keyword evidence="3" id="KW-1185">Reference proteome</keyword>
<comment type="caution">
    <text evidence="2">The sequence shown here is derived from an EMBL/GenBank/DDBJ whole genome shotgun (WGS) entry which is preliminary data.</text>
</comment>
<evidence type="ECO:0000313" key="2">
    <source>
        <dbReference type="EMBL" id="OWZ06926.1"/>
    </source>
</evidence>
<reference evidence="3" key="1">
    <citation type="submission" date="2017-03" db="EMBL/GenBank/DDBJ databases">
        <title>Phytopthora megakarya and P. palmivora, two closely related causual agents of cacao black pod achieved similar genome size and gene model numbers by different mechanisms.</title>
        <authorList>
            <person name="Ali S."/>
            <person name="Shao J."/>
            <person name="Larry D.J."/>
            <person name="Kronmiller B."/>
            <person name="Shen D."/>
            <person name="Strem M.D."/>
            <person name="Melnick R.L."/>
            <person name="Guiltinan M.J."/>
            <person name="Tyler B.M."/>
            <person name="Meinhardt L.W."/>
            <person name="Bailey B.A."/>
        </authorList>
    </citation>
    <scope>NUCLEOTIDE SEQUENCE [LARGE SCALE GENOMIC DNA]</scope>
    <source>
        <strain evidence="3">zdho120</strain>
    </source>
</reference>
<organism evidence="2 3">
    <name type="scientific">Phytophthora megakarya</name>
    <dbReference type="NCBI Taxonomy" id="4795"/>
    <lineage>
        <taxon>Eukaryota</taxon>
        <taxon>Sar</taxon>
        <taxon>Stramenopiles</taxon>
        <taxon>Oomycota</taxon>
        <taxon>Peronosporomycetes</taxon>
        <taxon>Peronosporales</taxon>
        <taxon>Peronosporaceae</taxon>
        <taxon>Phytophthora</taxon>
    </lineage>
</organism>